<evidence type="ECO:0000256" key="1">
    <source>
        <dbReference type="SAM" id="MobiDB-lite"/>
    </source>
</evidence>
<keyword evidence="4" id="KW-1185">Reference proteome</keyword>
<dbReference type="Proteomes" id="UP000035088">
    <property type="component" value="Unassembled WGS sequence"/>
</dbReference>
<dbReference type="ESTHER" id="9actn-g7h6g4">
    <property type="family name" value="Duf_1023"/>
</dbReference>
<evidence type="ECO:0000259" key="2">
    <source>
        <dbReference type="Pfam" id="PF06259"/>
    </source>
</evidence>
<accession>G7H6G4</accession>
<gene>
    <name evidence="3" type="ORF">GOARA_068_01000</name>
</gene>
<dbReference type="EMBL" id="BAEE01000068">
    <property type="protein sequence ID" value="GAB11439.1"/>
    <property type="molecule type" value="Genomic_DNA"/>
</dbReference>
<evidence type="ECO:0000313" key="3">
    <source>
        <dbReference type="EMBL" id="GAB11439.1"/>
    </source>
</evidence>
<protein>
    <recommendedName>
        <fullName evidence="2">DUF1023 domain-containing protein</fullName>
    </recommendedName>
</protein>
<dbReference type="InterPro" id="IPR010427">
    <property type="entry name" value="DUF1023"/>
</dbReference>
<sequence length="515" mass="54822">MLTVEQVAGWPPRPLDEAARQARANGRTLRAEVRGAQAKLRALRRWHGVAARAAARRVAQEVDHADEVARVLCAFADAAQDAGADLARGRDRVLRLAAEQGSERVDARRRGVDAPGERTEPDDRVRSALAELDETDRRRATELSRLAGELAAMKAGHVAVATPQGPRDPDDVVNRLVAMTPDQQREFLARMSPADIDRLIIANPQAMGNLEAVAFPARMAANRRAIEEALEAEIRRGAGDQARATELRSMLGTIPDPHEPGRRVRRRFVSFANTPNGRSVEMFGELHPATRGVGVYVPGTGTTMDGAASNRAAAWQLAHRSGAPVFLFMDGDFPPDLANALSPRFATSMAPSLVGFGRALDAEIAAHAPGAATTYIGHSYGGAVVGTAEQLGLRADRVVYASASGTGVLPGGADAWTNPADPHRFSITAPGDPIHPFQASGRHGGDPDATPGVVRMDTGDFSDGRRVRGAAGHGDYFDDPGSDAFKNLVAVIMGEPVTPYVDREADGPLVPRPPR</sequence>
<comment type="caution">
    <text evidence="3">The sequence shown here is derived from an EMBL/GenBank/DDBJ whole genome shotgun (WGS) entry which is preliminary data.</text>
</comment>
<feature type="region of interest" description="Disordered" evidence="1">
    <location>
        <begin position="104"/>
        <end position="123"/>
    </location>
</feature>
<feature type="domain" description="DUF1023" evidence="2">
    <location>
        <begin position="276"/>
        <end position="408"/>
    </location>
</feature>
<dbReference type="AlphaFoldDB" id="G7H6G4"/>
<evidence type="ECO:0000313" key="4">
    <source>
        <dbReference type="Proteomes" id="UP000035088"/>
    </source>
</evidence>
<reference evidence="3 4" key="1">
    <citation type="submission" date="2011-11" db="EMBL/GenBank/DDBJ databases">
        <title>Whole genome shotgun sequence of Gordonia araii NBRC 100433.</title>
        <authorList>
            <person name="Yoshida Y."/>
            <person name="Hosoyama A."/>
            <person name="Tsuchikane K."/>
            <person name="Katsumata H."/>
            <person name="Yamazaki S."/>
            <person name="Fujita N."/>
        </authorList>
    </citation>
    <scope>NUCLEOTIDE SEQUENCE [LARGE SCALE GENOMIC DNA]</scope>
    <source>
        <strain evidence="3 4">NBRC 100433</strain>
    </source>
</reference>
<name>G7H6G4_9ACTN</name>
<dbReference type="Pfam" id="PF06259">
    <property type="entry name" value="Abhydrolase_8"/>
    <property type="match status" value="1"/>
</dbReference>
<proteinExistence type="predicted"/>
<dbReference type="STRING" id="1073574.GOARA_068_01000"/>
<dbReference type="RefSeq" id="WP_007323514.1">
    <property type="nucleotide sequence ID" value="NZ_BAEE01000068.1"/>
</dbReference>
<organism evidence="3 4">
    <name type="scientific">Gordonia araii NBRC 100433</name>
    <dbReference type="NCBI Taxonomy" id="1073574"/>
    <lineage>
        <taxon>Bacteria</taxon>
        <taxon>Bacillati</taxon>
        <taxon>Actinomycetota</taxon>
        <taxon>Actinomycetes</taxon>
        <taxon>Mycobacteriales</taxon>
        <taxon>Gordoniaceae</taxon>
        <taxon>Gordonia</taxon>
    </lineage>
</organism>